<keyword evidence="3 8" id="KW-0812">Transmembrane</keyword>
<gene>
    <name evidence="10" type="ORF">COCSUDRAFT_31400</name>
</gene>
<feature type="transmembrane region" description="Helical" evidence="8">
    <location>
        <begin position="232"/>
        <end position="253"/>
    </location>
</feature>
<feature type="transmembrane region" description="Helical" evidence="8">
    <location>
        <begin position="70"/>
        <end position="92"/>
    </location>
</feature>
<dbReference type="STRING" id="574566.I0YLD0"/>
<dbReference type="InterPro" id="IPR013057">
    <property type="entry name" value="AA_transpt_TM"/>
</dbReference>
<feature type="transmembrane region" description="Helical" evidence="8">
    <location>
        <begin position="45"/>
        <end position="64"/>
    </location>
</feature>
<dbReference type="AlphaFoldDB" id="I0YLD0"/>
<reference evidence="10 11" key="1">
    <citation type="journal article" date="2012" name="Genome Biol.">
        <title>The genome of the polar eukaryotic microalga coccomyxa subellipsoidea reveals traits of cold adaptation.</title>
        <authorList>
            <person name="Blanc G."/>
            <person name="Agarkova I."/>
            <person name="Grimwood J."/>
            <person name="Kuo A."/>
            <person name="Brueggeman A."/>
            <person name="Dunigan D."/>
            <person name="Gurnon J."/>
            <person name="Ladunga I."/>
            <person name="Lindquist E."/>
            <person name="Lucas S."/>
            <person name="Pangilinan J."/>
            <person name="Proschold T."/>
            <person name="Salamov A."/>
            <person name="Schmutz J."/>
            <person name="Weeks D."/>
            <person name="Yamada T."/>
            <person name="Claverie J.M."/>
            <person name="Grigoriev I."/>
            <person name="Van Etten J."/>
            <person name="Lomsadze A."/>
            <person name="Borodovsky M."/>
        </authorList>
    </citation>
    <scope>NUCLEOTIDE SEQUENCE [LARGE SCALE GENOMIC DNA]</scope>
    <source>
        <strain evidence="10 11">C-169</strain>
    </source>
</reference>
<evidence type="ECO:0000313" key="10">
    <source>
        <dbReference type="EMBL" id="EIE19199.1"/>
    </source>
</evidence>
<feature type="region of interest" description="Disordered" evidence="7">
    <location>
        <begin position="1"/>
        <end position="24"/>
    </location>
</feature>
<comment type="subcellular location">
    <subcellularLocation>
        <location evidence="1">Membrane</location>
    </subcellularLocation>
</comment>
<feature type="domain" description="Amino acid transporter transmembrane" evidence="9">
    <location>
        <begin position="42"/>
        <end position="438"/>
    </location>
</feature>
<feature type="transmembrane region" description="Helical" evidence="8">
    <location>
        <begin position="315"/>
        <end position="341"/>
    </location>
</feature>
<accession>I0YLD0</accession>
<feature type="transmembrane region" description="Helical" evidence="8">
    <location>
        <begin position="361"/>
        <end position="381"/>
    </location>
</feature>
<dbReference type="KEGG" id="csl:COCSUDRAFT_31400"/>
<feature type="transmembrane region" description="Helical" evidence="8">
    <location>
        <begin position="191"/>
        <end position="212"/>
    </location>
</feature>
<keyword evidence="2" id="KW-0813">Transport</keyword>
<evidence type="ECO:0000256" key="3">
    <source>
        <dbReference type="ARBA" id="ARBA00022692"/>
    </source>
</evidence>
<evidence type="ECO:0000256" key="4">
    <source>
        <dbReference type="ARBA" id="ARBA00022970"/>
    </source>
</evidence>
<dbReference type="GO" id="GO:0006865">
    <property type="term" value="P:amino acid transport"/>
    <property type="evidence" value="ECO:0007669"/>
    <property type="project" value="UniProtKB-KW"/>
</dbReference>
<dbReference type="OrthoDB" id="40134at2759"/>
<proteinExistence type="predicted"/>
<evidence type="ECO:0000256" key="7">
    <source>
        <dbReference type="SAM" id="MobiDB-lite"/>
    </source>
</evidence>
<feature type="transmembrane region" description="Helical" evidence="8">
    <location>
        <begin position="162"/>
        <end position="179"/>
    </location>
</feature>
<feature type="transmembrane region" description="Helical" evidence="8">
    <location>
        <begin position="274"/>
        <end position="295"/>
    </location>
</feature>
<dbReference type="eggNOG" id="KOG1303">
    <property type="taxonomic scope" value="Eukaryota"/>
</dbReference>
<dbReference type="EMBL" id="AGSI01000020">
    <property type="protein sequence ID" value="EIE19199.1"/>
    <property type="molecule type" value="Genomic_DNA"/>
</dbReference>
<keyword evidence="6 8" id="KW-0472">Membrane</keyword>
<sequence length="454" mass="49848">MADVEGKAAPDTGHENGNAKEPLGHLNKYDQEYKLPITGDRTGKWWYSAFHNVTAMVGAGVLGLPSAMAYLGWGGGMFIMVSSWIITLYTLWQLCSMHEMNGKRFNRYHELGQYAFGQKRGLWFVIPFQLIVMIGLAIVYCVTGGKSMQAVWQFLCNKPCPAFGLSAWIVVFAGAQLFLSQCPNFNSLRVVSFAAAIMSLAYSTIAVGASIASGRQPDAYYNLDTKDTADKVFGVFSALGTVAFAYGGHNVVLEIQATLPSPPDTFKPMMAGVYVAYALVAWCYFAVSITGYWAFGINVADNVLLTSALKDTVPNGLIIAADLFVVIHVIGSFQVYSMPVFDMIETRMVMSGISNALPMRLLYRSVYVIIVAFVAIVLPFFGDLLGFIGAFAFGPTTFWMPPIIYLIVKKPKINSGHWWASWFCIIYGLIVTIFGSIGGMRGIIKSASTYKFFQ</sequence>
<feature type="transmembrane region" description="Helical" evidence="8">
    <location>
        <begin position="121"/>
        <end position="142"/>
    </location>
</feature>
<dbReference type="Gene3D" id="1.20.1740.10">
    <property type="entry name" value="Amino acid/polyamine transporter I"/>
    <property type="match status" value="1"/>
</dbReference>
<evidence type="ECO:0000256" key="8">
    <source>
        <dbReference type="SAM" id="Phobius"/>
    </source>
</evidence>
<evidence type="ECO:0000313" key="11">
    <source>
        <dbReference type="Proteomes" id="UP000007264"/>
    </source>
</evidence>
<keyword evidence="4" id="KW-0029">Amino-acid transport</keyword>
<evidence type="ECO:0000256" key="2">
    <source>
        <dbReference type="ARBA" id="ARBA00022448"/>
    </source>
</evidence>
<evidence type="ECO:0000259" key="9">
    <source>
        <dbReference type="Pfam" id="PF01490"/>
    </source>
</evidence>
<dbReference type="RefSeq" id="XP_005643743.1">
    <property type="nucleotide sequence ID" value="XM_005643686.1"/>
</dbReference>
<dbReference type="GO" id="GO:0016020">
    <property type="term" value="C:membrane"/>
    <property type="evidence" value="ECO:0007669"/>
    <property type="project" value="UniProtKB-SubCell"/>
</dbReference>
<keyword evidence="11" id="KW-1185">Reference proteome</keyword>
<feature type="compositionally biased region" description="Basic and acidic residues" evidence="7">
    <location>
        <begin position="1"/>
        <end position="18"/>
    </location>
</feature>
<dbReference type="GeneID" id="17037129"/>
<evidence type="ECO:0000256" key="6">
    <source>
        <dbReference type="ARBA" id="ARBA00023136"/>
    </source>
</evidence>
<organism evidence="10 11">
    <name type="scientific">Coccomyxa subellipsoidea (strain C-169)</name>
    <name type="common">Green microalga</name>
    <dbReference type="NCBI Taxonomy" id="574566"/>
    <lineage>
        <taxon>Eukaryota</taxon>
        <taxon>Viridiplantae</taxon>
        <taxon>Chlorophyta</taxon>
        <taxon>core chlorophytes</taxon>
        <taxon>Trebouxiophyceae</taxon>
        <taxon>Trebouxiophyceae incertae sedis</taxon>
        <taxon>Coccomyxaceae</taxon>
        <taxon>Coccomyxa</taxon>
        <taxon>Coccomyxa subellipsoidea</taxon>
    </lineage>
</organism>
<evidence type="ECO:0000256" key="5">
    <source>
        <dbReference type="ARBA" id="ARBA00022989"/>
    </source>
</evidence>
<dbReference type="Pfam" id="PF01490">
    <property type="entry name" value="Aa_trans"/>
    <property type="match status" value="1"/>
</dbReference>
<feature type="transmembrane region" description="Helical" evidence="8">
    <location>
        <begin position="420"/>
        <end position="444"/>
    </location>
</feature>
<dbReference type="PANTHER" id="PTHR48017">
    <property type="entry name" value="OS05G0424000 PROTEIN-RELATED"/>
    <property type="match status" value="1"/>
</dbReference>
<dbReference type="Proteomes" id="UP000007264">
    <property type="component" value="Unassembled WGS sequence"/>
</dbReference>
<feature type="transmembrane region" description="Helical" evidence="8">
    <location>
        <begin position="387"/>
        <end position="408"/>
    </location>
</feature>
<name>I0YLD0_COCSC</name>
<protein>
    <submittedName>
        <fullName evidence="10">Amino acid transmembrane transporter</fullName>
    </submittedName>
</protein>
<evidence type="ECO:0000256" key="1">
    <source>
        <dbReference type="ARBA" id="ARBA00004370"/>
    </source>
</evidence>
<comment type="caution">
    <text evidence="10">The sequence shown here is derived from an EMBL/GenBank/DDBJ whole genome shotgun (WGS) entry which is preliminary data.</text>
</comment>
<keyword evidence="5 8" id="KW-1133">Transmembrane helix</keyword>